<sequence length="663" mass="76064">MGTCVQLANQQQFEFNTIDQIRLYENRHVYMNPEEELQWKRQNNGEESMLKKQLEAEELQKQQQIENQKIHQQMINLYDSSNEASNLQADLELRSLNLQPSINMQQRSVGISEAEKKQDRSFTQGQSPKVKKNNAIQEQEKQKQLIDYLSKGEKDILLQPLPSLPNLFENIDFGVYQAFDSAEITPLATPQQEEESECEELEEEPLQLEQEIVEVEKKQQSEQEIVEVEKKEVPQPEQKSFQIEQPKSQVVLDNPIFQQNHEDTISLEDDNPDPEEVKQNAPPQERQIILQSSRGEQMIMSFAPNQQQQFIKSQQQAIPENEVEVLNHKPSLEKAVPSNTDVLKIENEHVVALSAQLEPININVDIKNCEMLGPYIILDTGDVYVGTWQMGKRHGFGKQIFSNGAYYEGQWLNDFLQGYGRYIFQNGDYYAGEFVHGEREGVGVLVYQDGSSYEGKWLKNQKNGEGREQTGDGNVYVGTFKAGKKDGKGRLEYVDGSIFEGVFKEGQICGKGTQTWPDGRRYEGEWKDGKMHGQGEFIWGEGKSYKGEYINNVRQGYGEYSWPDGRTYKGGWKNGIMHGKGLMIWPDQRLQKGIWINGQKQFSKEELAQLSKVKKSNTADTSINKTKDSGAEGKETKEKKKKKSKSKSKSKEKKKKTKSKEKQ</sequence>
<evidence type="ECO:0008006" key="6">
    <source>
        <dbReference type="Google" id="ProtNLM"/>
    </source>
</evidence>
<keyword evidence="1" id="KW-0677">Repeat</keyword>
<evidence type="ECO:0000256" key="1">
    <source>
        <dbReference type="ARBA" id="ARBA00022737"/>
    </source>
</evidence>
<evidence type="ECO:0000313" key="4">
    <source>
        <dbReference type="EMBL" id="CAD8089491.1"/>
    </source>
</evidence>
<accession>A0A8S1NHA8</accession>
<reference evidence="4" key="1">
    <citation type="submission" date="2021-01" db="EMBL/GenBank/DDBJ databases">
        <authorList>
            <consortium name="Genoscope - CEA"/>
            <person name="William W."/>
        </authorList>
    </citation>
    <scope>NUCLEOTIDE SEQUENCE</scope>
</reference>
<evidence type="ECO:0000256" key="2">
    <source>
        <dbReference type="SAM" id="Coils"/>
    </source>
</evidence>
<feature type="coiled-coil region" evidence="2">
    <location>
        <begin position="191"/>
        <end position="218"/>
    </location>
</feature>
<dbReference type="SMART" id="SM00698">
    <property type="entry name" value="MORN"/>
    <property type="match status" value="9"/>
</dbReference>
<dbReference type="PANTHER" id="PTHR43215:SF14">
    <property type="entry name" value="RADIAL SPOKE HEAD 1 HOMOLOG"/>
    <property type="match status" value="1"/>
</dbReference>
<dbReference type="Proteomes" id="UP000692954">
    <property type="component" value="Unassembled WGS sequence"/>
</dbReference>
<feature type="region of interest" description="Disordered" evidence="3">
    <location>
        <begin position="610"/>
        <end position="663"/>
    </location>
</feature>
<comment type="caution">
    <text evidence="4">The sequence shown here is derived from an EMBL/GenBank/DDBJ whole genome shotgun (WGS) entry which is preliminary data.</text>
</comment>
<dbReference type="EMBL" id="CAJJDN010000054">
    <property type="protein sequence ID" value="CAD8089491.1"/>
    <property type="molecule type" value="Genomic_DNA"/>
</dbReference>
<dbReference type="OrthoDB" id="300500at2759"/>
<keyword evidence="5" id="KW-1185">Reference proteome</keyword>
<feature type="compositionally biased region" description="Basic and acidic residues" evidence="3">
    <location>
        <begin position="625"/>
        <end position="638"/>
    </location>
</feature>
<dbReference type="GO" id="GO:0005829">
    <property type="term" value="C:cytosol"/>
    <property type="evidence" value="ECO:0007669"/>
    <property type="project" value="TreeGrafter"/>
</dbReference>
<dbReference type="AlphaFoldDB" id="A0A8S1NHA8"/>
<proteinExistence type="predicted"/>
<dbReference type="Pfam" id="PF02493">
    <property type="entry name" value="MORN"/>
    <property type="match status" value="9"/>
</dbReference>
<feature type="region of interest" description="Disordered" evidence="3">
    <location>
        <begin position="107"/>
        <end position="138"/>
    </location>
</feature>
<evidence type="ECO:0000256" key="3">
    <source>
        <dbReference type="SAM" id="MobiDB-lite"/>
    </source>
</evidence>
<dbReference type="InterPro" id="IPR003409">
    <property type="entry name" value="MORN"/>
</dbReference>
<organism evidence="4 5">
    <name type="scientific">Paramecium sonneborni</name>
    <dbReference type="NCBI Taxonomy" id="65129"/>
    <lineage>
        <taxon>Eukaryota</taxon>
        <taxon>Sar</taxon>
        <taxon>Alveolata</taxon>
        <taxon>Ciliophora</taxon>
        <taxon>Intramacronucleata</taxon>
        <taxon>Oligohymenophorea</taxon>
        <taxon>Peniculida</taxon>
        <taxon>Parameciidae</taxon>
        <taxon>Paramecium</taxon>
    </lineage>
</organism>
<protein>
    <recommendedName>
        <fullName evidence="6">MORN repeat protein</fullName>
    </recommendedName>
</protein>
<dbReference type="PANTHER" id="PTHR43215">
    <property type="entry name" value="RADIAL SPOKE HEAD 1 HOMOLOG"/>
    <property type="match status" value="1"/>
</dbReference>
<feature type="compositionally biased region" description="Basic residues" evidence="3">
    <location>
        <begin position="639"/>
        <end position="663"/>
    </location>
</feature>
<gene>
    <name evidence="4" type="ORF">PSON_ATCC_30995.1.T0540142</name>
</gene>
<name>A0A8S1NHA8_9CILI</name>
<keyword evidence="2" id="KW-0175">Coiled coil</keyword>
<evidence type="ECO:0000313" key="5">
    <source>
        <dbReference type="Proteomes" id="UP000692954"/>
    </source>
</evidence>